<keyword evidence="3" id="KW-1185">Reference proteome</keyword>
<evidence type="ECO:0000259" key="1">
    <source>
        <dbReference type="Pfam" id="PF08044"/>
    </source>
</evidence>
<feature type="domain" description="DUF1707" evidence="1">
    <location>
        <begin position="4"/>
        <end position="54"/>
    </location>
</feature>
<accession>A0A840PDR7</accession>
<reference evidence="2 3" key="1">
    <citation type="submission" date="2020-08" db="EMBL/GenBank/DDBJ databases">
        <title>Genomic Encyclopedia of Type Strains, Phase IV (KMG-IV): sequencing the most valuable type-strain genomes for metagenomic binning, comparative biology and taxonomic classification.</title>
        <authorList>
            <person name="Goeker M."/>
        </authorList>
    </citation>
    <scope>NUCLEOTIDE SEQUENCE [LARGE SCALE GENOMIC DNA]</scope>
    <source>
        <strain evidence="2 3">DSM 45615</strain>
    </source>
</reference>
<comment type="caution">
    <text evidence="2">The sequence shown here is derived from an EMBL/GenBank/DDBJ whole genome shotgun (WGS) entry which is preliminary data.</text>
</comment>
<proteinExistence type="predicted"/>
<dbReference type="Pfam" id="PF08044">
    <property type="entry name" value="DUF1707"/>
    <property type="match status" value="1"/>
</dbReference>
<protein>
    <recommendedName>
        <fullName evidence="1">DUF1707 domain-containing protein</fullName>
    </recommendedName>
</protein>
<dbReference type="PANTHER" id="PTHR40763">
    <property type="entry name" value="MEMBRANE PROTEIN-RELATED"/>
    <property type="match status" value="1"/>
</dbReference>
<dbReference type="EMBL" id="JACHGN010000011">
    <property type="protein sequence ID" value="MBB5135580.1"/>
    <property type="molecule type" value="Genomic_DNA"/>
</dbReference>
<evidence type="ECO:0000313" key="2">
    <source>
        <dbReference type="EMBL" id="MBB5135580.1"/>
    </source>
</evidence>
<dbReference type="PANTHER" id="PTHR40763:SF5">
    <property type="entry name" value="MEMBRANE PROTEIN"/>
    <property type="match status" value="1"/>
</dbReference>
<evidence type="ECO:0000313" key="3">
    <source>
        <dbReference type="Proteomes" id="UP000578449"/>
    </source>
</evidence>
<dbReference type="Proteomes" id="UP000578449">
    <property type="component" value="Unassembled WGS sequence"/>
</dbReference>
<name>A0A840PDR7_9ACTN</name>
<dbReference type="AlphaFoldDB" id="A0A840PDR7"/>
<dbReference type="RefSeq" id="WP_185052514.1">
    <property type="nucleotide sequence ID" value="NZ_BAABIX010000002.1"/>
</dbReference>
<sequence length="167" mass="18294">MTTVSDLDRERAVELVQQAYADGRLSPAELELRLEQALTATSSHELEPAVAGLPDEWVRLESIGGRITRTGDWNVPRRLRIDSEYGKVKLDLSQAHIPYAQVEIELCLTYGGATIILPAGASADADGLRTEWGRVTCQASRRSAGGPHVRITGKMPYGRLAVRTARK</sequence>
<dbReference type="InterPro" id="IPR012551">
    <property type="entry name" value="DUF1707_SHOCT-like"/>
</dbReference>
<gene>
    <name evidence="2" type="ORF">HNP84_005324</name>
</gene>
<organism evidence="2 3">
    <name type="scientific">Thermocatellispora tengchongensis</name>
    <dbReference type="NCBI Taxonomy" id="1073253"/>
    <lineage>
        <taxon>Bacteria</taxon>
        <taxon>Bacillati</taxon>
        <taxon>Actinomycetota</taxon>
        <taxon>Actinomycetes</taxon>
        <taxon>Streptosporangiales</taxon>
        <taxon>Streptosporangiaceae</taxon>
        <taxon>Thermocatellispora</taxon>
    </lineage>
</organism>